<dbReference type="SUPFAM" id="SSF110296">
    <property type="entry name" value="Oligoxyloglucan reducing end-specific cellobiohydrolase"/>
    <property type="match status" value="2"/>
</dbReference>
<dbReference type="PROSITE" id="PS51257">
    <property type="entry name" value="PROKAR_LIPOPROTEIN"/>
    <property type="match status" value="1"/>
</dbReference>
<reference evidence="3" key="1">
    <citation type="journal article" date="2019" name="Int. J. Syst. Evol. Microbiol.">
        <title>The Global Catalogue of Microorganisms (GCM) 10K type strain sequencing project: providing services to taxonomists for standard genome sequencing and annotation.</title>
        <authorList>
            <consortium name="The Broad Institute Genomics Platform"/>
            <consortium name="The Broad Institute Genome Sequencing Center for Infectious Disease"/>
            <person name="Wu L."/>
            <person name="Ma J."/>
        </authorList>
    </citation>
    <scope>NUCLEOTIDE SEQUENCE [LARGE SCALE GENOMIC DNA]</scope>
    <source>
        <strain evidence="3">CECT 8289</strain>
    </source>
</reference>
<keyword evidence="3" id="KW-1185">Reference proteome</keyword>
<feature type="domain" description="Secretion system C-terminal sorting" evidence="1">
    <location>
        <begin position="906"/>
        <end position="982"/>
    </location>
</feature>
<dbReference type="PANTHER" id="PTHR43739:SF5">
    <property type="entry name" value="EXO-ALPHA-SIALIDASE"/>
    <property type="match status" value="1"/>
</dbReference>
<dbReference type="NCBIfam" id="TIGR04183">
    <property type="entry name" value="Por_Secre_tail"/>
    <property type="match status" value="1"/>
</dbReference>
<dbReference type="CDD" id="cd15482">
    <property type="entry name" value="Sialidase_non-viral"/>
    <property type="match status" value="1"/>
</dbReference>
<dbReference type="EMBL" id="JBHSCZ010000002">
    <property type="protein sequence ID" value="MFC4263135.1"/>
    <property type="molecule type" value="Genomic_DNA"/>
</dbReference>
<dbReference type="InterPro" id="IPR013783">
    <property type="entry name" value="Ig-like_fold"/>
</dbReference>
<dbReference type="PANTHER" id="PTHR43739">
    <property type="entry name" value="XYLOGLUCANASE (EUROFUNG)"/>
    <property type="match status" value="1"/>
</dbReference>
<gene>
    <name evidence="2" type="ORF">ACFOWM_09610</name>
</gene>
<name>A0ABV8QSA3_9BACT</name>
<proteinExistence type="predicted"/>
<accession>A0ABV8QSA3</accession>
<comment type="caution">
    <text evidence="2">The sequence shown here is derived from an EMBL/GenBank/DDBJ whole genome shotgun (WGS) entry which is preliminary data.</text>
</comment>
<evidence type="ECO:0000313" key="3">
    <source>
        <dbReference type="Proteomes" id="UP001595907"/>
    </source>
</evidence>
<evidence type="ECO:0000313" key="2">
    <source>
        <dbReference type="EMBL" id="MFC4263135.1"/>
    </source>
</evidence>
<dbReference type="InterPro" id="IPR015943">
    <property type="entry name" value="WD40/YVTN_repeat-like_dom_sf"/>
</dbReference>
<dbReference type="Proteomes" id="UP001595907">
    <property type="component" value="Unassembled WGS sequence"/>
</dbReference>
<dbReference type="InterPro" id="IPR052025">
    <property type="entry name" value="Xyloglucanase_GH74"/>
</dbReference>
<dbReference type="Gene3D" id="2.60.40.10">
    <property type="entry name" value="Immunoglobulins"/>
    <property type="match status" value="1"/>
</dbReference>
<protein>
    <submittedName>
        <fullName evidence="2">T9SS type A sorting domain-containing protein</fullName>
    </submittedName>
</protein>
<dbReference type="Gene3D" id="2.130.10.10">
    <property type="entry name" value="YVTN repeat-like/Quinoprotein amine dehydrogenase"/>
    <property type="match status" value="2"/>
</dbReference>
<dbReference type="RefSeq" id="WP_379709282.1">
    <property type="nucleotide sequence ID" value="NZ_JBHSCZ010000002.1"/>
</dbReference>
<dbReference type="InterPro" id="IPR026444">
    <property type="entry name" value="Secre_tail"/>
</dbReference>
<dbReference type="Pfam" id="PF18962">
    <property type="entry name" value="Por_Secre_tail"/>
    <property type="match status" value="1"/>
</dbReference>
<sequence>MKRIETINLKKLCCFLLLLQFIVGCNQNNPSNSSNKSLAELVEKEGEEGEEDEKDGYDGPAMAMQFEFERTKDPSLGFVPTQRLVEAMATTMESKANFSNFVSAYGVWDERGPTADVVGSSNGNTRANSGVAAGRVRAVWVDRSDATGRTVWVGGVAGGLWKTTDITATPATWTLVADNLSNMAISYITQDPTNNNIMYFCTGEAFFNLDAVQGAGIFKSTDNGATWTQLSSTTGTNFAFCTKILCDYLGNIYVSTRTGLYRSNNGGTSWTTITPTGLSTARISDIEISSTTASGRLHVSAGIFSTQAYRYTDNPATATSASFVAPVTAYPSFSNRAEIAVSGNTLYACPADATDQVPTIYKSTDGGANWAATTGQPTAGWASGQGWYALSVRINPADANQVIVGGLDTYKTTDGGATWTKISAWVGTAGQYVHADVHDIIWYDNGNKLLFACDGGIHYSADGGTTIRDKNTGLRIKQFYSCAIHPSSTNYFLAGAQDNGTHQLSNAGLSTSVEVTGGDGAYTAIDQATPSFQMGAYVYNRYRRSTTSGASWGSVNFYKGTSSASFSDFGSFINPFVLDNSTKILYATGAAGTFFRWTNPQTQTGGSYYQSGAGWPATASEVNITALNSSTVTALHVSPYTADRLYLTTAAGRVVRVDGASTIASGSAGTNLSTGLPAANAACIATGTDDNNLMVCYTNYGINSIWVSNNGGTSWTSIEGNLPDMPVRWCMFGPGDNTKAIIATETGVWITQAINGASTVWLASPSFPTVRTDMLQYRPSDKTVLAATHGRGLWTQSAVTILPLNNFNLKGKWTSGLTDLNWNYENLPVGASFQVEQSTDGVTFNKIAVVQRSTASNYQYKFSPDNAINYFYRIKAIESNGNSKYSNVVRLFKNGATTNGISINRVYPNPAQSVVTFNYSTNEKGIATYTIAASNGATAIKKQEVVTAPGTYSYTETIASLRPGVYILTININGKIATSKIVKQ</sequence>
<evidence type="ECO:0000259" key="1">
    <source>
        <dbReference type="Pfam" id="PF18962"/>
    </source>
</evidence>
<organism evidence="2 3">
    <name type="scientific">Ferruginibacter yonginensis</name>
    <dbReference type="NCBI Taxonomy" id="1310416"/>
    <lineage>
        <taxon>Bacteria</taxon>
        <taxon>Pseudomonadati</taxon>
        <taxon>Bacteroidota</taxon>
        <taxon>Chitinophagia</taxon>
        <taxon>Chitinophagales</taxon>
        <taxon>Chitinophagaceae</taxon>
        <taxon>Ferruginibacter</taxon>
    </lineage>
</organism>